<dbReference type="GO" id="GO:0016746">
    <property type="term" value="F:acyltransferase activity"/>
    <property type="evidence" value="ECO:0007669"/>
    <property type="project" value="UniProtKB-KW"/>
</dbReference>
<dbReference type="Proteomes" id="UP000005262">
    <property type="component" value="Chromosome"/>
</dbReference>
<protein>
    <submittedName>
        <fullName evidence="2">Putative hydrolase or acyltransferase of alpha/beta superfamily</fullName>
    </submittedName>
</protein>
<gene>
    <name evidence="2" type="ordered locus">Desmer_2578</name>
</gene>
<dbReference type="EMBL" id="CP003629">
    <property type="protein sequence ID" value="AFQ44493.1"/>
    <property type="molecule type" value="Genomic_DNA"/>
</dbReference>
<dbReference type="PRINTS" id="PR00111">
    <property type="entry name" value="ABHYDROLASE"/>
</dbReference>
<dbReference type="GO" id="GO:0016020">
    <property type="term" value="C:membrane"/>
    <property type="evidence" value="ECO:0007669"/>
    <property type="project" value="TreeGrafter"/>
</dbReference>
<dbReference type="GO" id="GO:0016787">
    <property type="term" value="F:hydrolase activity"/>
    <property type="evidence" value="ECO:0007669"/>
    <property type="project" value="UniProtKB-KW"/>
</dbReference>
<dbReference type="HOGENOM" id="CLU_020336_50_1_9"/>
<evidence type="ECO:0000259" key="1">
    <source>
        <dbReference type="Pfam" id="PF12697"/>
    </source>
</evidence>
<keyword evidence="3" id="KW-1185">Reference proteome</keyword>
<dbReference type="Gene3D" id="3.40.50.1820">
    <property type="entry name" value="alpha/beta hydrolase"/>
    <property type="match status" value="1"/>
</dbReference>
<accession>J7IZK1</accession>
<proteinExistence type="predicted"/>
<name>J7IZK1_DESMD</name>
<organism evidence="2 3">
    <name type="scientific">Desulfosporosinus meridiei (strain ATCC BAA-275 / DSM 13257 / KCTC 12902 / NCIMB 13706 / S10)</name>
    <dbReference type="NCBI Taxonomy" id="768704"/>
    <lineage>
        <taxon>Bacteria</taxon>
        <taxon>Bacillati</taxon>
        <taxon>Bacillota</taxon>
        <taxon>Clostridia</taxon>
        <taxon>Eubacteriales</taxon>
        <taxon>Desulfitobacteriaceae</taxon>
        <taxon>Desulfosporosinus</taxon>
    </lineage>
</organism>
<keyword evidence="2" id="KW-0378">Hydrolase</keyword>
<keyword evidence="2" id="KW-0808">Transferase</keyword>
<dbReference type="InterPro" id="IPR000073">
    <property type="entry name" value="AB_hydrolase_1"/>
</dbReference>
<evidence type="ECO:0000313" key="2">
    <source>
        <dbReference type="EMBL" id="AFQ44493.1"/>
    </source>
</evidence>
<dbReference type="SUPFAM" id="SSF53474">
    <property type="entry name" value="alpha/beta-Hydrolases"/>
    <property type="match status" value="1"/>
</dbReference>
<dbReference type="Pfam" id="PF12697">
    <property type="entry name" value="Abhydrolase_6"/>
    <property type="match status" value="1"/>
</dbReference>
<dbReference type="AlphaFoldDB" id="J7IZK1"/>
<reference evidence="2 3" key="1">
    <citation type="journal article" date="2012" name="J. Bacteriol.">
        <title>Complete genome sequences of Desulfosporosinus orientis DSM765T, Desulfosporosinus youngiae DSM17734T, Desulfosporosinus meridiei DSM13257T, and Desulfosporosinus acidiphilus DSM22704T.</title>
        <authorList>
            <person name="Pester M."/>
            <person name="Brambilla E."/>
            <person name="Alazard D."/>
            <person name="Rattei T."/>
            <person name="Weinmaier T."/>
            <person name="Han J."/>
            <person name="Lucas S."/>
            <person name="Lapidus A."/>
            <person name="Cheng J.F."/>
            <person name="Goodwin L."/>
            <person name="Pitluck S."/>
            <person name="Peters L."/>
            <person name="Ovchinnikova G."/>
            <person name="Teshima H."/>
            <person name="Detter J.C."/>
            <person name="Han C.S."/>
            <person name="Tapia R."/>
            <person name="Land M.L."/>
            <person name="Hauser L."/>
            <person name="Kyrpides N.C."/>
            <person name="Ivanova N.N."/>
            <person name="Pagani I."/>
            <person name="Huntmann M."/>
            <person name="Wei C.L."/>
            <person name="Davenport K.W."/>
            <person name="Daligault H."/>
            <person name="Chain P.S."/>
            <person name="Chen A."/>
            <person name="Mavromatis K."/>
            <person name="Markowitz V."/>
            <person name="Szeto E."/>
            <person name="Mikhailova N."/>
            <person name="Pati A."/>
            <person name="Wagner M."/>
            <person name="Woyke T."/>
            <person name="Ollivier B."/>
            <person name="Klenk H.P."/>
            <person name="Spring S."/>
            <person name="Loy A."/>
        </authorList>
    </citation>
    <scope>NUCLEOTIDE SEQUENCE [LARGE SCALE GENOMIC DNA]</scope>
    <source>
        <strain evidence="3">ATCC BAA-275 / DSM 13257 / NCIMB 13706 / S10</strain>
    </source>
</reference>
<dbReference type="InterPro" id="IPR050266">
    <property type="entry name" value="AB_hydrolase_sf"/>
</dbReference>
<dbReference type="PANTHER" id="PTHR43798:SF33">
    <property type="entry name" value="HYDROLASE, PUTATIVE (AFU_ORTHOLOGUE AFUA_2G14860)-RELATED"/>
    <property type="match status" value="1"/>
</dbReference>
<feature type="domain" description="AB hydrolase-1" evidence="1">
    <location>
        <begin position="26"/>
        <end position="242"/>
    </location>
</feature>
<reference evidence="3" key="2">
    <citation type="submission" date="2012-08" db="EMBL/GenBank/DDBJ databases">
        <title>Finished genome of Desulfosporosinus meridiei DSM 13257.</title>
        <authorList>
            <person name="Huntemann M."/>
            <person name="Wei C.-L."/>
            <person name="Han J."/>
            <person name="Detter J.C."/>
            <person name="Han C."/>
            <person name="Davenport K."/>
            <person name="Daligault H."/>
            <person name="Erkkila T."/>
            <person name="Gu W."/>
            <person name="Munk A.C.C."/>
            <person name="Teshima H."/>
            <person name="Xu Y."/>
            <person name="Chain P."/>
            <person name="Tapia R."/>
            <person name="Chen A."/>
            <person name="Krypides N."/>
            <person name="Mavromatis K."/>
            <person name="Markowitz V."/>
            <person name="Szeto E."/>
            <person name="Ivanova N."/>
            <person name="Mikhailova N."/>
            <person name="Ovchinnikova G."/>
            <person name="Pagani I."/>
            <person name="Pati A."/>
            <person name="Goodwin L."/>
            <person name="Peters L."/>
            <person name="Pitluck S."/>
            <person name="Woyke T."/>
            <person name="Pester M."/>
            <person name="Spring S."/>
            <person name="Ollivier B."/>
            <person name="Rattei T."/>
            <person name="Klenk H.-P."/>
            <person name="Wagner M."/>
            <person name="Loy A."/>
        </authorList>
    </citation>
    <scope>NUCLEOTIDE SEQUENCE [LARGE SCALE GENOMIC DNA]</scope>
    <source>
        <strain evidence="3">ATCC BAA-275 / DSM 13257 / NCIMB 13706 / S10</strain>
    </source>
</reference>
<sequence>MPYIDVLGKKTYFQQSGNFQAGLKTILCVHGAGGTSENWIYQLSNFNKCNMIAPDLPGHGLSEGSPSDSINEYRDFVLNFAQALEMSSFVLMGHSMGGAIALEFAIAHPIVLKGLIIVGSGARLRVNPSVLDALSKGRCPVENIEYSYSKNSSPAILDKARLAMNDVPIDVLKADFYACNKFDIMNRLTRIEIPVLVICGEEDRMTPLKYSDYLCNNLPNSNLVPVNNAGHMAMLERPDQVNGAITKFLEML</sequence>
<dbReference type="RefSeq" id="WP_014903406.1">
    <property type="nucleotide sequence ID" value="NC_018515.1"/>
</dbReference>
<dbReference type="PANTHER" id="PTHR43798">
    <property type="entry name" value="MONOACYLGLYCEROL LIPASE"/>
    <property type="match status" value="1"/>
</dbReference>
<keyword evidence="2" id="KW-0012">Acyltransferase</keyword>
<dbReference type="OrthoDB" id="9775557at2"/>
<dbReference type="STRING" id="768704.Desmer_2578"/>
<evidence type="ECO:0000313" key="3">
    <source>
        <dbReference type="Proteomes" id="UP000005262"/>
    </source>
</evidence>
<dbReference type="InterPro" id="IPR029058">
    <property type="entry name" value="AB_hydrolase_fold"/>
</dbReference>
<dbReference type="KEGG" id="dmi:Desmer_2578"/>
<dbReference type="eggNOG" id="COG2267">
    <property type="taxonomic scope" value="Bacteria"/>
</dbReference>